<evidence type="ECO:0000313" key="1">
    <source>
        <dbReference type="EMBL" id="CAF1327391.1"/>
    </source>
</evidence>
<proteinExistence type="predicted"/>
<evidence type="ECO:0000313" key="2">
    <source>
        <dbReference type="EMBL" id="CAF4138844.1"/>
    </source>
</evidence>
<name>A0A8S2R0J2_9BILA</name>
<gene>
    <name evidence="1" type="ORF">OVA965_LOCUS29725</name>
    <name evidence="2" type="ORF">TMI583_LOCUS30510</name>
</gene>
<comment type="caution">
    <text evidence="2">The sequence shown here is derived from an EMBL/GenBank/DDBJ whole genome shotgun (WGS) entry which is preliminary data.</text>
</comment>
<dbReference type="Proteomes" id="UP000677228">
    <property type="component" value="Unassembled WGS sequence"/>
</dbReference>
<dbReference type="EMBL" id="CAJOBA010042736">
    <property type="protein sequence ID" value="CAF4138844.1"/>
    <property type="molecule type" value="Genomic_DNA"/>
</dbReference>
<feature type="non-terminal residue" evidence="2">
    <location>
        <position position="1"/>
    </location>
</feature>
<accession>A0A8S2R0J2</accession>
<dbReference type="AlphaFoldDB" id="A0A8S2R0J2"/>
<protein>
    <submittedName>
        <fullName evidence="2">Uncharacterized protein</fullName>
    </submittedName>
</protein>
<sequence length="34" mass="3950">MVQMPAAKWLDIHIPHTFLSEVTLQASFSDMFEQ</sequence>
<evidence type="ECO:0000313" key="3">
    <source>
        <dbReference type="Proteomes" id="UP000682733"/>
    </source>
</evidence>
<organism evidence="2 3">
    <name type="scientific">Didymodactylos carnosus</name>
    <dbReference type="NCBI Taxonomy" id="1234261"/>
    <lineage>
        <taxon>Eukaryota</taxon>
        <taxon>Metazoa</taxon>
        <taxon>Spiralia</taxon>
        <taxon>Gnathifera</taxon>
        <taxon>Rotifera</taxon>
        <taxon>Eurotatoria</taxon>
        <taxon>Bdelloidea</taxon>
        <taxon>Philodinida</taxon>
        <taxon>Philodinidae</taxon>
        <taxon>Didymodactylos</taxon>
    </lineage>
</organism>
<reference evidence="2" key="1">
    <citation type="submission" date="2021-02" db="EMBL/GenBank/DDBJ databases">
        <authorList>
            <person name="Nowell W R."/>
        </authorList>
    </citation>
    <scope>NUCLEOTIDE SEQUENCE</scope>
</reference>
<dbReference type="EMBL" id="CAJNOK010021123">
    <property type="protein sequence ID" value="CAF1327391.1"/>
    <property type="molecule type" value="Genomic_DNA"/>
</dbReference>
<dbReference type="Proteomes" id="UP000682733">
    <property type="component" value="Unassembled WGS sequence"/>
</dbReference>